<dbReference type="RefSeq" id="WP_093366211.1">
    <property type="nucleotide sequence ID" value="NZ_FOZZ01000008.1"/>
</dbReference>
<dbReference type="OrthoDB" id="9808948at2"/>
<feature type="domain" description="Soluble ligand binding" evidence="4">
    <location>
        <begin position="732"/>
        <end position="770"/>
    </location>
</feature>
<gene>
    <name evidence="5" type="ORF">SAMN05660206_10836</name>
</gene>
<sequence length="836" mass="93968">MKKSIRHSLRTLIGVFLVFVCTSIGAQIRDFSKIQVDQLTEPQIENLWSRAEQQEMSDQDLYNSLQQQGMPNAEITKLRVRITALKKKRENERLRKGSPATKEKTKKVLLDQDWFTPLVDTLNEDIEIEEELDKQFQIFGSELFKNNAISFEPNMNMPTPKGYVVGAGDQLSLDITGDNEASYELTVTPEGAIKVEYAGLINIAGLSVEAARTKISNRLTSIYPAIRSGRTKVDLNLAAMRSIKVTMTGFVTQPGTYTLPAVATVFNALYAAGGPNDQGSFRSIQVLRNNEVVSTIDAYDFLVNGLQAGNIRLEDQDVIHIPVYISRVQMEGLVRRVGFFEIKDGETFADLLRYAGGFDNKAYTARVKVLRSTGKDVGIFDIKETDFAIYKPFNGDHYIVEEILERYANRVVLDGAVFRAGDYELTPGLTVGELLKRGEGIREDAFTARAYVQRLNPDNTQRLLSFDLKKLLDGEIEDIPLRREDRLVVTSIFDLRDEYFVTIDGEVRHPGQLDYAEEMTLGSAIQMAGGLSDAANIERIEVARRIRRNINERDSVLSELMVVKFDNKEEAVQSDFVLQPFDMISIRTSTGYQLQRQVRIEGEVRYPGVYTLVRKDERISDLIERAGGFTEYAYLEGASLQRIATSSEIAVQSSRSATSLDNNLIDSLELQNEENRNAILGKIKEGQSKTNLYFNKYIGIDLKRIVKRPESRLDIFLEEGDVLTVPRQLQTVKIVGEVLSPISVVYQKGRNLKYYVNQAGGYTSRAHKSKTFVQYANGSVKGTQKGLGRIYPEIRPGAEIIIPQKPEKQKISVQAIVGLTSGLVSMTAILVTLFRR</sequence>
<feature type="transmembrane region" description="Helical" evidence="2">
    <location>
        <begin position="811"/>
        <end position="834"/>
    </location>
</feature>
<feature type="domain" description="Soluble ligand binding" evidence="4">
    <location>
        <begin position="328"/>
        <end position="379"/>
    </location>
</feature>
<feature type="domain" description="Soluble ligand binding" evidence="4">
    <location>
        <begin position="244"/>
        <end position="290"/>
    </location>
</feature>
<dbReference type="Pfam" id="PF02563">
    <property type="entry name" value="Poly_export"/>
    <property type="match status" value="1"/>
</dbReference>
<keyword evidence="2" id="KW-0472">Membrane</keyword>
<evidence type="ECO:0000256" key="1">
    <source>
        <dbReference type="ARBA" id="ARBA00022729"/>
    </source>
</evidence>
<dbReference type="InterPro" id="IPR049712">
    <property type="entry name" value="Poly_export"/>
</dbReference>
<dbReference type="STRING" id="683125.SAMN05660206_10836"/>
<name>A0A1I6U7K0_9SPHI</name>
<dbReference type="InterPro" id="IPR003715">
    <property type="entry name" value="Poly_export_N"/>
</dbReference>
<dbReference type="PANTHER" id="PTHR33619">
    <property type="entry name" value="POLYSACCHARIDE EXPORT PROTEIN GFCE-RELATED"/>
    <property type="match status" value="1"/>
</dbReference>
<dbReference type="AlphaFoldDB" id="A0A1I6U7K0"/>
<dbReference type="GO" id="GO:0015159">
    <property type="term" value="F:polysaccharide transmembrane transporter activity"/>
    <property type="evidence" value="ECO:0007669"/>
    <property type="project" value="InterPro"/>
</dbReference>
<keyword evidence="6" id="KW-1185">Reference proteome</keyword>
<keyword evidence="2" id="KW-0812">Transmembrane</keyword>
<evidence type="ECO:0000313" key="6">
    <source>
        <dbReference type="Proteomes" id="UP000198785"/>
    </source>
</evidence>
<dbReference type="Gene3D" id="3.30.1950.10">
    <property type="entry name" value="wza like domain"/>
    <property type="match status" value="1"/>
</dbReference>
<dbReference type="Proteomes" id="UP000198785">
    <property type="component" value="Unassembled WGS sequence"/>
</dbReference>
<evidence type="ECO:0000259" key="3">
    <source>
        <dbReference type="Pfam" id="PF02563"/>
    </source>
</evidence>
<dbReference type="Pfam" id="PF10531">
    <property type="entry name" value="SLBB"/>
    <property type="match status" value="5"/>
</dbReference>
<organism evidence="5 6">
    <name type="scientific">Sphingobacterium wenxiniae</name>
    <dbReference type="NCBI Taxonomy" id="683125"/>
    <lineage>
        <taxon>Bacteria</taxon>
        <taxon>Pseudomonadati</taxon>
        <taxon>Bacteroidota</taxon>
        <taxon>Sphingobacteriia</taxon>
        <taxon>Sphingobacteriales</taxon>
        <taxon>Sphingobacteriaceae</taxon>
        <taxon>Sphingobacterium</taxon>
    </lineage>
</organism>
<proteinExistence type="predicted"/>
<dbReference type="Gene3D" id="3.10.560.10">
    <property type="entry name" value="Outer membrane lipoprotein wza domain like"/>
    <property type="match status" value="6"/>
</dbReference>
<dbReference type="InterPro" id="IPR019554">
    <property type="entry name" value="Soluble_ligand-bd"/>
</dbReference>
<protein>
    <submittedName>
        <fullName evidence="5">Protein involved in polysaccharide export, contains SLBB domain of the beta-grasp fold</fullName>
    </submittedName>
</protein>
<keyword evidence="2" id="KW-1133">Transmembrane helix</keyword>
<dbReference type="EMBL" id="FOZZ01000008">
    <property type="protein sequence ID" value="SFS97371.1"/>
    <property type="molecule type" value="Genomic_DNA"/>
</dbReference>
<feature type="domain" description="Polysaccharide export protein N-terminal" evidence="3">
    <location>
        <begin position="158"/>
        <end position="223"/>
    </location>
</feature>
<evidence type="ECO:0000256" key="2">
    <source>
        <dbReference type="SAM" id="Phobius"/>
    </source>
</evidence>
<evidence type="ECO:0000313" key="5">
    <source>
        <dbReference type="EMBL" id="SFS97371.1"/>
    </source>
</evidence>
<dbReference type="PANTHER" id="PTHR33619:SF3">
    <property type="entry name" value="POLYSACCHARIDE EXPORT PROTEIN GFCE-RELATED"/>
    <property type="match status" value="1"/>
</dbReference>
<keyword evidence="1" id="KW-0732">Signal</keyword>
<reference evidence="5 6" key="1">
    <citation type="submission" date="2016-10" db="EMBL/GenBank/DDBJ databases">
        <authorList>
            <person name="de Groot N.N."/>
        </authorList>
    </citation>
    <scope>NUCLEOTIDE SEQUENCE [LARGE SCALE GENOMIC DNA]</scope>
    <source>
        <strain evidence="5 6">DSM 22789</strain>
    </source>
</reference>
<feature type="domain" description="Soluble ligand binding" evidence="4">
    <location>
        <begin position="501"/>
        <end position="547"/>
    </location>
</feature>
<accession>A0A1I6U7K0</accession>
<feature type="domain" description="Soluble ligand binding" evidence="4">
    <location>
        <begin position="598"/>
        <end position="643"/>
    </location>
</feature>
<evidence type="ECO:0000259" key="4">
    <source>
        <dbReference type="Pfam" id="PF10531"/>
    </source>
</evidence>